<evidence type="ECO:0000313" key="2">
    <source>
        <dbReference type="Proteomes" id="UP001431902"/>
    </source>
</evidence>
<proteinExistence type="predicted"/>
<comment type="caution">
    <text evidence="1">The sequence shown here is derived from an EMBL/GenBank/DDBJ whole genome shotgun (WGS) entry which is preliminary data.</text>
</comment>
<dbReference type="RefSeq" id="WP_283225082.1">
    <property type="nucleotide sequence ID" value="NZ_JASGBH010000009.1"/>
</dbReference>
<keyword evidence="2" id="KW-1185">Reference proteome</keyword>
<sequence>MPILNSVIGRHVYFSIATELLNKSEQGPARSLKQVLNHPGYTERAIRLKLREMEHMGFITSVYSHADKRVRFLVPTPKLVELIENHARFYQSLLDKKFIVLEK</sequence>
<dbReference type="Proteomes" id="UP001431902">
    <property type="component" value="Unassembled WGS sequence"/>
</dbReference>
<name>A0ABT6X9C9_9BURK</name>
<accession>A0ABT6X9C9</accession>
<dbReference type="SUPFAM" id="SSF46785">
    <property type="entry name" value="Winged helix' DNA-binding domain"/>
    <property type="match status" value="1"/>
</dbReference>
<dbReference type="EMBL" id="JASGBH010000009">
    <property type="protein sequence ID" value="MDI9234742.1"/>
    <property type="molecule type" value="Genomic_DNA"/>
</dbReference>
<reference evidence="1" key="1">
    <citation type="submission" date="2023-05" db="EMBL/GenBank/DDBJ databases">
        <title>Limnohabitans sp. strain HM2-2 Genome sequencing and assembly.</title>
        <authorList>
            <person name="Jung Y."/>
        </authorList>
    </citation>
    <scope>NUCLEOTIDE SEQUENCE</scope>
    <source>
        <strain evidence="1">HM2-2</strain>
    </source>
</reference>
<protein>
    <submittedName>
        <fullName evidence="1">MarR family winged helix-turn-helix transcriptional regulator</fullName>
    </submittedName>
</protein>
<dbReference type="Gene3D" id="1.10.10.10">
    <property type="entry name" value="Winged helix-like DNA-binding domain superfamily/Winged helix DNA-binding domain"/>
    <property type="match status" value="1"/>
</dbReference>
<organism evidence="1 2">
    <name type="scientific">Limnohabitans lacus</name>
    <dbReference type="NCBI Taxonomy" id="3045173"/>
    <lineage>
        <taxon>Bacteria</taxon>
        <taxon>Pseudomonadati</taxon>
        <taxon>Pseudomonadota</taxon>
        <taxon>Betaproteobacteria</taxon>
        <taxon>Burkholderiales</taxon>
        <taxon>Comamonadaceae</taxon>
        <taxon>Limnohabitans</taxon>
    </lineage>
</organism>
<dbReference type="InterPro" id="IPR036390">
    <property type="entry name" value="WH_DNA-bd_sf"/>
</dbReference>
<evidence type="ECO:0000313" key="1">
    <source>
        <dbReference type="EMBL" id="MDI9234742.1"/>
    </source>
</evidence>
<dbReference type="InterPro" id="IPR036388">
    <property type="entry name" value="WH-like_DNA-bd_sf"/>
</dbReference>
<gene>
    <name evidence="1" type="ORF">QLQ16_12970</name>
</gene>